<accession>A0A4R0R7S1</accession>
<comment type="caution">
    <text evidence="3">The sequence shown here is derived from an EMBL/GenBank/DDBJ whole genome shotgun (WGS) entry which is preliminary data.</text>
</comment>
<organism evidence="3 4">
    <name type="scientific">Steccherinum ochraceum</name>
    <dbReference type="NCBI Taxonomy" id="92696"/>
    <lineage>
        <taxon>Eukaryota</taxon>
        <taxon>Fungi</taxon>
        <taxon>Dikarya</taxon>
        <taxon>Basidiomycota</taxon>
        <taxon>Agaricomycotina</taxon>
        <taxon>Agaricomycetes</taxon>
        <taxon>Polyporales</taxon>
        <taxon>Steccherinaceae</taxon>
        <taxon>Steccherinum</taxon>
    </lineage>
</organism>
<gene>
    <name evidence="3" type="ORF">EIP91_006763</name>
</gene>
<sequence length="610" mass="66583">MFPLQLLYAGVVAMMALIGMVTTHGLNTYQALDLVAIPTFFFFRALYTEVSRPVPQANVQVASSGFLSSVTSGVPVTITDLIVRPPSLVPSVIVPTIKDLAIIPTTCSALLTLKDFHQEFSQMEEEDVCEWPSAIPITLLNVCDVVAAPAAPPATPTSVTSPAARPVRSRPPVELLPLLFVVVFTAMIPLYTRFMFELSDNPRPLRHLDVRSGLIVLDDTAVAENDQTRFIHGEARSTSMQDSDCLPPGAIADSNQGHAIVNSEVSRTPKSDCVSTGVVVLDGPVADSTKAQSLMNGGVQDQTFCENLEESSSNNVEQRVDAPELDEINGEQAGDRKQRKKRRAKKKVEVLATVEEDDMPIASTSAVPQPISAKGKGKARADEAEEDDISTPAPDASDPQESDWITVGTKGKGKARQVADASASSQMSQQSLETEPVASTSTQAPDQPAVNAATKKRRRKRGGVRSQQARARRSAAREEAKEEEKEDAVPEARDFPVLTVANTFQVSKTRQRLWKPVHAHRTAYEKNLEKLITPTILFDNEIPDLEQFWVLKKRPLRPAVQRPMPDMLPPVVPYTEDDVLLVDTVRELHSARWSSRSSYASILKDGPSAT</sequence>
<keyword evidence="4" id="KW-1185">Reference proteome</keyword>
<feature type="compositionally biased region" description="Low complexity" evidence="1">
    <location>
        <begin position="419"/>
        <end position="431"/>
    </location>
</feature>
<feature type="transmembrane region" description="Helical" evidence="2">
    <location>
        <begin position="6"/>
        <end position="26"/>
    </location>
</feature>
<feature type="compositionally biased region" description="Basic residues" evidence="1">
    <location>
        <begin position="454"/>
        <end position="463"/>
    </location>
</feature>
<dbReference type="Proteomes" id="UP000292702">
    <property type="component" value="Unassembled WGS sequence"/>
</dbReference>
<keyword evidence="2" id="KW-0472">Membrane</keyword>
<feature type="compositionally biased region" description="Basic residues" evidence="1">
    <location>
        <begin position="337"/>
        <end position="346"/>
    </location>
</feature>
<evidence type="ECO:0000256" key="2">
    <source>
        <dbReference type="SAM" id="Phobius"/>
    </source>
</evidence>
<proteinExistence type="predicted"/>
<feature type="region of interest" description="Disordered" evidence="1">
    <location>
        <begin position="309"/>
        <end position="348"/>
    </location>
</feature>
<dbReference type="EMBL" id="RWJN01000363">
    <property type="protein sequence ID" value="TCD62536.1"/>
    <property type="molecule type" value="Genomic_DNA"/>
</dbReference>
<feature type="region of interest" description="Disordered" evidence="1">
    <location>
        <begin position="361"/>
        <end position="490"/>
    </location>
</feature>
<dbReference type="AlphaFoldDB" id="A0A4R0R7S1"/>
<reference evidence="3 4" key="1">
    <citation type="submission" date="2018-11" db="EMBL/GenBank/DDBJ databases">
        <title>Genome assembly of Steccherinum ochraceum LE-BIN_3174, the white-rot fungus of the Steccherinaceae family (The Residual Polyporoid clade, Polyporales, Basidiomycota).</title>
        <authorList>
            <person name="Fedorova T.V."/>
            <person name="Glazunova O.A."/>
            <person name="Landesman E.O."/>
            <person name="Moiseenko K.V."/>
            <person name="Psurtseva N.V."/>
            <person name="Savinova O.S."/>
            <person name="Shakhova N.V."/>
            <person name="Tyazhelova T.V."/>
            <person name="Vasina D.V."/>
        </authorList>
    </citation>
    <scope>NUCLEOTIDE SEQUENCE [LARGE SCALE GENOMIC DNA]</scope>
    <source>
        <strain evidence="3 4">LE-BIN_3174</strain>
    </source>
</reference>
<feature type="compositionally biased region" description="Basic and acidic residues" evidence="1">
    <location>
        <begin position="475"/>
        <end position="490"/>
    </location>
</feature>
<protein>
    <submittedName>
        <fullName evidence="3">Uncharacterized protein</fullName>
    </submittedName>
</protein>
<evidence type="ECO:0000313" key="3">
    <source>
        <dbReference type="EMBL" id="TCD62536.1"/>
    </source>
</evidence>
<name>A0A4R0R7S1_9APHY</name>
<evidence type="ECO:0000313" key="4">
    <source>
        <dbReference type="Proteomes" id="UP000292702"/>
    </source>
</evidence>
<keyword evidence="2" id="KW-0812">Transmembrane</keyword>
<evidence type="ECO:0000256" key="1">
    <source>
        <dbReference type="SAM" id="MobiDB-lite"/>
    </source>
</evidence>
<keyword evidence="2" id="KW-1133">Transmembrane helix</keyword>
<feature type="transmembrane region" description="Helical" evidence="2">
    <location>
        <begin position="175"/>
        <end position="196"/>
    </location>
</feature>